<proteinExistence type="predicted"/>
<dbReference type="EMBL" id="WKEW01000040">
    <property type="protein sequence ID" value="MCF5058009.1"/>
    <property type="molecule type" value="Genomic_DNA"/>
</dbReference>
<keyword evidence="2" id="KW-1185">Reference proteome</keyword>
<evidence type="ECO:0000313" key="1">
    <source>
        <dbReference type="EMBL" id="MCF5058009.1"/>
    </source>
</evidence>
<organism evidence="1 2">
    <name type="scientific">Pseudomonas proteolytica</name>
    <dbReference type="NCBI Taxonomy" id="219574"/>
    <lineage>
        <taxon>Bacteria</taxon>
        <taxon>Pseudomonadati</taxon>
        <taxon>Pseudomonadota</taxon>
        <taxon>Gammaproteobacteria</taxon>
        <taxon>Pseudomonadales</taxon>
        <taxon>Pseudomonadaceae</taxon>
        <taxon>Pseudomonas</taxon>
    </lineage>
</organism>
<name>A0AAW5A6K1_9PSED</name>
<sequence>MVSQQVKRRHSTSACLASVLARFSVLKYYLSEAAITDQRVMNACKSQAALADLDIPALGITPVSRNSMYKFSDFACKENPSLLNGFSGSGRQFLDHLRQQVCSLKVVTTKARSKAALLQRSEQVRLQLRELLSASEAHSLRLSKAYYHMLQTIAALSKVDLDPAEMRTRLINILRDQNVLYDDLFSEVDMQRTSKVEDFNEKQRLV</sequence>
<evidence type="ECO:0000313" key="2">
    <source>
        <dbReference type="Proteomes" id="UP000814172"/>
    </source>
</evidence>
<gene>
    <name evidence="1" type="ORF">GIW75_13710</name>
</gene>
<protein>
    <submittedName>
        <fullName evidence="1">Uncharacterized protein</fullName>
    </submittedName>
</protein>
<dbReference type="Proteomes" id="UP000814172">
    <property type="component" value="Unassembled WGS sequence"/>
</dbReference>
<reference evidence="1 2" key="1">
    <citation type="submission" date="2019-11" db="EMBL/GenBank/DDBJ databases">
        <title>Epiphytic Pseudomonas syringae from cherry orchards.</title>
        <authorList>
            <person name="Hulin M.T."/>
        </authorList>
    </citation>
    <scope>NUCLEOTIDE SEQUENCE [LARGE SCALE GENOMIC DNA]</scope>
    <source>
        <strain evidence="1 2">PA-6-9F</strain>
    </source>
</reference>
<dbReference type="AlphaFoldDB" id="A0AAW5A6K1"/>
<dbReference type="RefSeq" id="WP_203482318.1">
    <property type="nucleotide sequence ID" value="NZ_WKEB01000079.1"/>
</dbReference>
<accession>A0AAW5A6K1</accession>
<comment type="caution">
    <text evidence="1">The sequence shown here is derived from an EMBL/GenBank/DDBJ whole genome shotgun (WGS) entry which is preliminary data.</text>
</comment>